<keyword evidence="3" id="KW-1185">Reference proteome</keyword>
<evidence type="ECO:0000313" key="2">
    <source>
        <dbReference type="EMBL" id="KMZ66608.1"/>
    </source>
</evidence>
<evidence type="ECO:0008006" key="4">
    <source>
        <dbReference type="Google" id="ProtNLM"/>
    </source>
</evidence>
<evidence type="ECO:0000313" key="3">
    <source>
        <dbReference type="Proteomes" id="UP000036987"/>
    </source>
</evidence>
<sequence length="107" mass="12131">MEQGLSFKNVKDIPQSGYIQIADDEEEKEDPRLSMFDKPLPCFGCGIGWLSFLLGFMFPLIWYYAMLLYFCKYYNRDPRERGGLAASAVMALLFTIVAGITIAVLLS</sequence>
<gene>
    <name evidence="2" type="ORF">ZOSMA_292G00280</name>
</gene>
<dbReference type="PANTHER" id="PTHR46666">
    <property type="entry name" value="60S RIBOSOMAL L18A-LIKE PROTEIN"/>
    <property type="match status" value="1"/>
</dbReference>
<feature type="transmembrane region" description="Helical" evidence="1">
    <location>
        <begin position="83"/>
        <end position="106"/>
    </location>
</feature>
<feature type="transmembrane region" description="Helical" evidence="1">
    <location>
        <begin position="47"/>
        <end position="71"/>
    </location>
</feature>
<dbReference type="AlphaFoldDB" id="A0A0K9PC36"/>
<dbReference type="OrthoDB" id="1922941at2759"/>
<name>A0A0K9PC36_ZOSMR</name>
<dbReference type="PANTHER" id="PTHR46666:SF2">
    <property type="entry name" value="60S RIBOSOMAL L18A-LIKE PROTEIN"/>
    <property type="match status" value="1"/>
</dbReference>
<keyword evidence="1" id="KW-1133">Transmembrane helix</keyword>
<comment type="caution">
    <text evidence="2">The sequence shown here is derived from an EMBL/GenBank/DDBJ whole genome shotgun (WGS) entry which is preliminary data.</text>
</comment>
<dbReference type="EMBL" id="LFYR01000963">
    <property type="protein sequence ID" value="KMZ66608.1"/>
    <property type="molecule type" value="Genomic_DNA"/>
</dbReference>
<keyword evidence="1" id="KW-0812">Transmembrane</keyword>
<proteinExistence type="predicted"/>
<dbReference type="OMA" id="YCAAILY"/>
<evidence type="ECO:0000256" key="1">
    <source>
        <dbReference type="SAM" id="Phobius"/>
    </source>
</evidence>
<protein>
    <recommendedName>
        <fullName evidence="4">60S ribosomal protein L18a-like protein</fullName>
    </recommendedName>
</protein>
<dbReference type="Proteomes" id="UP000036987">
    <property type="component" value="Unassembled WGS sequence"/>
</dbReference>
<organism evidence="2 3">
    <name type="scientific">Zostera marina</name>
    <name type="common">Eelgrass</name>
    <dbReference type="NCBI Taxonomy" id="29655"/>
    <lineage>
        <taxon>Eukaryota</taxon>
        <taxon>Viridiplantae</taxon>
        <taxon>Streptophyta</taxon>
        <taxon>Embryophyta</taxon>
        <taxon>Tracheophyta</taxon>
        <taxon>Spermatophyta</taxon>
        <taxon>Magnoliopsida</taxon>
        <taxon>Liliopsida</taxon>
        <taxon>Zosteraceae</taxon>
        <taxon>Zostera</taxon>
    </lineage>
</organism>
<accession>A0A0K9PC36</accession>
<reference evidence="3" key="1">
    <citation type="journal article" date="2016" name="Nature">
        <title>The genome of the seagrass Zostera marina reveals angiosperm adaptation to the sea.</title>
        <authorList>
            <person name="Olsen J.L."/>
            <person name="Rouze P."/>
            <person name="Verhelst B."/>
            <person name="Lin Y.-C."/>
            <person name="Bayer T."/>
            <person name="Collen J."/>
            <person name="Dattolo E."/>
            <person name="De Paoli E."/>
            <person name="Dittami S."/>
            <person name="Maumus F."/>
            <person name="Michel G."/>
            <person name="Kersting A."/>
            <person name="Lauritano C."/>
            <person name="Lohaus R."/>
            <person name="Toepel M."/>
            <person name="Tonon T."/>
            <person name="Vanneste K."/>
            <person name="Amirebrahimi M."/>
            <person name="Brakel J."/>
            <person name="Bostroem C."/>
            <person name="Chovatia M."/>
            <person name="Grimwood J."/>
            <person name="Jenkins J.W."/>
            <person name="Jueterbock A."/>
            <person name="Mraz A."/>
            <person name="Stam W.T."/>
            <person name="Tice H."/>
            <person name="Bornberg-Bauer E."/>
            <person name="Green P.J."/>
            <person name="Pearson G.A."/>
            <person name="Procaccini G."/>
            <person name="Duarte C.M."/>
            <person name="Schmutz J."/>
            <person name="Reusch T.B.H."/>
            <person name="Van de Peer Y."/>
        </authorList>
    </citation>
    <scope>NUCLEOTIDE SEQUENCE [LARGE SCALE GENOMIC DNA]</scope>
    <source>
        <strain evidence="3">cv. Finnish</strain>
    </source>
</reference>
<keyword evidence="1" id="KW-0472">Membrane</keyword>